<name>D8QN30_SELML</name>
<evidence type="ECO:0000256" key="5">
    <source>
        <dbReference type="ARBA" id="ARBA00022989"/>
    </source>
</evidence>
<dbReference type="InParanoid" id="D8QN30"/>
<organism evidence="14">
    <name type="scientific">Selaginella moellendorffii</name>
    <name type="common">Spikemoss</name>
    <dbReference type="NCBI Taxonomy" id="88036"/>
    <lineage>
        <taxon>Eukaryota</taxon>
        <taxon>Viridiplantae</taxon>
        <taxon>Streptophyta</taxon>
        <taxon>Embryophyta</taxon>
        <taxon>Tracheophyta</taxon>
        <taxon>Lycopodiopsida</taxon>
        <taxon>Selaginellales</taxon>
        <taxon>Selaginellaceae</taxon>
        <taxon>Selaginella</taxon>
    </lineage>
</organism>
<dbReference type="GO" id="GO:0006886">
    <property type="term" value="P:intracellular protein transport"/>
    <property type="evidence" value="ECO:0000318"/>
    <property type="project" value="GO_Central"/>
</dbReference>
<keyword evidence="6 9" id="KW-0472">Membrane</keyword>
<evidence type="ECO:0000256" key="6">
    <source>
        <dbReference type="ARBA" id="ARBA00023136"/>
    </source>
</evidence>
<feature type="signal peptide" evidence="10">
    <location>
        <begin position="1"/>
        <end position="18"/>
    </location>
</feature>
<evidence type="ECO:0000256" key="8">
    <source>
        <dbReference type="SAM" id="Coils"/>
    </source>
</evidence>
<evidence type="ECO:0000256" key="1">
    <source>
        <dbReference type="ARBA" id="ARBA00004479"/>
    </source>
</evidence>
<evidence type="ECO:0000256" key="9">
    <source>
        <dbReference type="SAM" id="Phobius"/>
    </source>
</evidence>
<evidence type="ECO:0000256" key="2">
    <source>
        <dbReference type="ARBA" id="ARBA00007104"/>
    </source>
</evidence>
<gene>
    <name evidence="13" type="ORF">SELMODRAFT_74858</name>
    <name evidence="12" type="ORF">SELMODRAFT_86434</name>
</gene>
<sequence>MIQVLPIFFFLVLQHSQAIRFDIAPAGTKCVSEDLQTNTLVLANYHIVKADLPHGSNPKINARLTSPYGTTLHFAENKDEGQFGFTTTEAGNYMACFWMHSHADNVPASIELDWKFGVAAKDWASIAKKEKLEGLELELRRLEDVVDSIREEMYYLRDKEAEMRGVNETTNARVAWFSIMSLFLCLMVAAWQLWHLKSYFERKKIL</sequence>
<dbReference type="InterPro" id="IPR009038">
    <property type="entry name" value="GOLD_dom"/>
</dbReference>
<dbReference type="GO" id="GO:0005783">
    <property type="term" value="C:endoplasmic reticulum"/>
    <property type="evidence" value="ECO:0000318"/>
    <property type="project" value="GO_Central"/>
</dbReference>
<feature type="chain" id="PRO_5010829935" description="GOLD domain-containing protein" evidence="10">
    <location>
        <begin position="19"/>
        <end position="206"/>
    </location>
</feature>
<dbReference type="EMBL" id="GL377573">
    <property type="protein sequence ID" value="EFJ31826.1"/>
    <property type="molecule type" value="Genomic_DNA"/>
</dbReference>
<dbReference type="PROSITE" id="PS50866">
    <property type="entry name" value="GOLD"/>
    <property type="match status" value="1"/>
</dbReference>
<evidence type="ECO:0000313" key="13">
    <source>
        <dbReference type="EMBL" id="EFJ38035.1"/>
    </source>
</evidence>
<keyword evidence="5 9" id="KW-1133">Transmembrane helix</keyword>
<feature type="domain" description="GOLD" evidence="11">
    <location>
        <begin position="28"/>
        <end position="118"/>
    </location>
</feature>
<feature type="coiled-coil region" evidence="8">
    <location>
        <begin position="125"/>
        <end position="152"/>
    </location>
</feature>
<evidence type="ECO:0000313" key="12">
    <source>
        <dbReference type="EMBL" id="EFJ31826.1"/>
    </source>
</evidence>
<dbReference type="Proteomes" id="UP000001514">
    <property type="component" value="Unassembled WGS sequence"/>
</dbReference>
<evidence type="ECO:0000313" key="14">
    <source>
        <dbReference type="Proteomes" id="UP000001514"/>
    </source>
</evidence>
<evidence type="ECO:0000256" key="7">
    <source>
        <dbReference type="RuleBase" id="RU003827"/>
    </source>
</evidence>
<reference evidence="13 14" key="1">
    <citation type="journal article" date="2011" name="Science">
        <title>The Selaginella genome identifies genetic changes associated with the evolution of vascular plants.</title>
        <authorList>
            <person name="Banks J.A."/>
            <person name="Nishiyama T."/>
            <person name="Hasebe M."/>
            <person name="Bowman J.L."/>
            <person name="Gribskov M."/>
            <person name="dePamphilis C."/>
            <person name="Albert V.A."/>
            <person name="Aono N."/>
            <person name="Aoyama T."/>
            <person name="Ambrose B.A."/>
            <person name="Ashton N.W."/>
            <person name="Axtell M.J."/>
            <person name="Barker E."/>
            <person name="Barker M.S."/>
            <person name="Bennetzen J.L."/>
            <person name="Bonawitz N.D."/>
            <person name="Chapple C."/>
            <person name="Cheng C."/>
            <person name="Correa L.G."/>
            <person name="Dacre M."/>
            <person name="DeBarry J."/>
            <person name="Dreyer I."/>
            <person name="Elias M."/>
            <person name="Engstrom E.M."/>
            <person name="Estelle M."/>
            <person name="Feng L."/>
            <person name="Finet C."/>
            <person name="Floyd S.K."/>
            <person name="Frommer W.B."/>
            <person name="Fujita T."/>
            <person name="Gramzow L."/>
            <person name="Gutensohn M."/>
            <person name="Harholt J."/>
            <person name="Hattori M."/>
            <person name="Heyl A."/>
            <person name="Hirai T."/>
            <person name="Hiwatashi Y."/>
            <person name="Ishikawa M."/>
            <person name="Iwata M."/>
            <person name="Karol K.G."/>
            <person name="Koehler B."/>
            <person name="Kolukisaoglu U."/>
            <person name="Kubo M."/>
            <person name="Kurata T."/>
            <person name="Lalonde S."/>
            <person name="Li K."/>
            <person name="Li Y."/>
            <person name="Litt A."/>
            <person name="Lyons E."/>
            <person name="Manning G."/>
            <person name="Maruyama T."/>
            <person name="Michael T.P."/>
            <person name="Mikami K."/>
            <person name="Miyazaki S."/>
            <person name="Morinaga S."/>
            <person name="Murata T."/>
            <person name="Mueller-Roeber B."/>
            <person name="Nelson D.R."/>
            <person name="Obara M."/>
            <person name="Oguri Y."/>
            <person name="Olmstead R.G."/>
            <person name="Onodera N."/>
            <person name="Petersen B.L."/>
            <person name="Pils B."/>
            <person name="Prigge M."/>
            <person name="Rensing S.A."/>
            <person name="Riano-Pachon D.M."/>
            <person name="Roberts A.W."/>
            <person name="Sato Y."/>
            <person name="Scheller H.V."/>
            <person name="Schulz B."/>
            <person name="Schulz C."/>
            <person name="Shakirov E.V."/>
            <person name="Shibagaki N."/>
            <person name="Shinohara N."/>
            <person name="Shippen D.E."/>
            <person name="Soerensen I."/>
            <person name="Sotooka R."/>
            <person name="Sugimoto N."/>
            <person name="Sugita M."/>
            <person name="Sumikawa N."/>
            <person name="Tanurdzic M."/>
            <person name="Theissen G."/>
            <person name="Ulvskov P."/>
            <person name="Wakazuki S."/>
            <person name="Weng J.K."/>
            <person name="Willats W.W."/>
            <person name="Wipf D."/>
            <person name="Wolf P.G."/>
            <person name="Yang L."/>
            <person name="Zimmer A.D."/>
            <person name="Zhu Q."/>
            <person name="Mitros T."/>
            <person name="Hellsten U."/>
            <person name="Loque D."/>
            <person name="Otillar R."/>
            <person name="Salamov A."/>
            <person name="Schmutz J."/>
            <person name="Shapiro H."/>
            <person name="Lindquist E."/>
            <person name="Lucas S."/>
            <person name="Rokhsar D."/>
            <person name="Grigoriev I.V."/>
        </authorList>
    </citation>
    <scope>NUCLEOTIDE SEQUENCE [LARGE SCALE GENOMIC DNA]</scope>
</reference>
<dbReference type="EMBL" id="GL377565">
    <property type="protein sequence ID" value="EFJ38035.1"/>
    <property type="molecule type" value="Genomic_DNA"/>
</dbReference>
<dbReference type="OMA" id="NIKHGVE"/>
<dbReference type="FunCoup" id="D8QN30">
    <property type="interactions" value="4772"/>
</dbReference>
<dbReference type="KEGG" id="smo:SELMODRAFT_74858"/>
<comment type="subcellular location">
    <subcellularLocation>
        <location evidence="1 7">Membrane</location>
        <topology evidence="1 7">Single-pass type I membrane protein</topology>
    </subcellularLocation>
</comment>
<dbReference type="eggNOG" id="KOG1691">
    <property type="taxonomic scope" value="Eukaryota"/>
</dbReference>
<dbReference type="KEGG" id="smo:SELMODRAFT_86434"/>
<dbReference type="GO" id="GO:0005793">
    <property type="term" value="C:endoplasmic reticulum-Golgi intermediate compartment"/>
    <property type="evidence" value="ECO:0000318"/>
    <property type="project" value="GO_Central"/>
</dbReference>
<dbReference type="Pfam" id="PF01105">
    <property type="entry name" value="EMP24_GP25L"/>
    <property type="match status" value="1"/>
</dbReference>
<comment type="similarity">
    <text evidence="2 7">Belongs to the EMP24/GP25L family.</text>
</comment>
<proteinExistence type="inferred from homology"/>
<evidence type="ECO:0000259" key="11">
    <source>
        <dbReference type="PROSITE" id="PS50866"/>
    </source>
</evidence>
<keyword evidence="4 10" id="KW-0732">Signal</keyword>
<dbReference type="STRING" id="88036.D8QN30"/>
<dbReference type="InterPro" id="IPR015720">
    <property type="entry name" value="Emp24-like"/>
</dbReference>
<dbReference type="SMART" id="SM01190">
    <property type="entry name" value="EMP24_GP25L"/>
    <property type="match status" value="1"/>
</dbReference>
<dbReference type="Gramene" id="EFJ31826">
    <property type="protein sequence ID" value="EFJ31826"/>
    <property type="gene ID" value="SELMODRAFT_86434"/>
</dbReference>
<feature type="transmembrane region" description="Helical" evidence="9">
    <location>
        <begin position="174"/>
        <end position="194"/>
    </location>
</feature>
<accession>D8QN30</accession>
<evidence type="ECO:0000256" key="10">
    <source>
        <dbReference type="SAM" id="SignalP"/>
    </source>
</evidence>
<evidence type="ECO:0000256" key="3">
    <source>
        <dbReference type="ARBA" id="ARBA00022692"/>
    </source>
</evidence>
<dbReference type="AlphaFoldDB" id="D8QN30"/>
<dbReference type="OrthoDB" id="1929172at2759"/>
<keyword evidence="14" id="KW-1185">Reference proteome</keyword>
<dbReference type="GO" id="GO:0006888">
    <property type="term" value="P:endoplasmic reticulum to Golgi vesicle-mediated transport"/>
    <property type="evidence" value="ECO:0000318"/>
    <property type="project" value="GO_Central"/>
</dbReference>
<dbReference type="GO" id="GO:0030134">
    <property type="term" value="C:COPII-coated ER to Golgi transport vesicle"/>
    <property type="evidence" value="ECO:0000318"/>
    <property type="project" value="GO_Central"/>
</dbReference>
<dbReference type="GO" id="GO:0016020">
    <property type="term" value="C:membrane"/>
    <property type="evidence" value="ECO:0007669"/>
    <property type="project" value="UniProtKB-SubCell"/>
</dbReference>
<keyword evidence="8" id="KW-0175">Coiled coil</keyword>
<protein>
    <recommendedName>
        <fullName evidence="11">GOLD domain-containing protein</fullName>
    </recommendedName>
</protein>
<dbReference type="HOGENOM" id="CLU_066963_3_2_1"/>
<dbReference type="GO" id="GO:0007030">
    <property type="term" value="P:Golgi organization"/>
    <property type="evidence" value="ECO:0000318"/>
    <property type="project" value="GO_Central"/>
</dbReference>
<dbReference type="PANTHER" id="PTHR22811">
    <property type="entry name" value="TRANSMEMBRANE EMP24 DOMAIN-CONTAINING PROTEIN"/>
    <property type="match status" value="1"/>
</dbReference>
<evidence type="ECO:0000256" key="4">
    <source>
        <dbReference type="ARBA" id="ARBA00022729"/>
    </source>
</evidence>
<dbReference type="GO" id="GO:0005794">
    <property type="term" value="C:Golgi apparatus"/>
    <property type="evidence" value="ECO:0000318"/>
    <property type="project" value="GO_Central"/>
</dbReference>
<dbReference type="Gramene" id="EFJ38035">
    <property type="protein sequence ID" value="EFJ38035"/>
    <property type="gene ID" value="SELMODRAFT_74858"/>
</dbReference>
<keyword evidence="3 7" id="KW-0812">Transmembrane</keyword>